<sequence>MMRIIKVVSICFLMILASTTVHANVFVKGDGFNWGPVMDAIIQLESKGNAMAVNGSYVGVLQISPVIVKECNNILKSKGSKKRFSLSDRYNATKSREMFVIIQSFHNPLNSVEKAIRLWSGGIRYDIAKTQAYLRKVMQIMR</sequence>
<evidence type="ECO:0008006" key="4">
    <source>
        <dbReference type="Google" id="ProtNLM"/>
    </source>
</evidence>
<evidence type="ECO:0000313" key="3">
    <source>
        <dbReference type="Proteomes" id="UP000757461"/>
    </source>
</evidence>
<dbReference type="RefSeq" id="WP_040559500.1">
    <property type="nucleotide sequence ID" value="NZ_CAUPFN010000039.1"/>
</dbReference>
<evidence type="ECO:0000313" key="2">
    <source>
        <dbReference type="EMBL" id="MBF1415418.1"/>
    </source>
</evidence>
<protein>
    <recommendedName>
        <fullName evidence="4">Transglycosylase SLT domain-containing protein</fullName>
    </recommendedName>
</protein>
<name>A0A930HZW8_9BACT</name>
<feature type="chain" id="PRO_5037748576" description="Transglycosylase SLT domain-containing protein" evidence="1">
    <location>
        <begin position="24"/>
        <end position="142"/>
    </location>
</feature>
<dbReference type="AlphaFoldDB" id="A0A930HZW8"/>
<organism evidence="2 3">
    <name type="scientific">Prevotella histicola</name>
    <dbReference type="NCBI Taxonomy" id="470565"/>
    <lineage>
        <taxon>Bacteria</taxon>
        <taxon>Pseudomonadati</taxon>
        <taxon>Bacteroidota</taxon>
        <taxon>Bacteroidia</taxon>
        <taxon>Bacteroidales</taxon>
        <taxon>Prevotellaceae</taxon>
        <taxon>Prevotella</taxon>
    </lineage>
</organism>
<proteinExistence type="predicted"/>
<dbReference type="GeneID" id="66732088"/>
<feature type="signal peptide" evidence="1">
    <location>
        <begin position="1"/>
        <end position="23"/>
    </location>
</feature>
<reference evidence="2" key="1">
    <citation type="submission" date="2020-04" db="EMBL/GenBank/DDBJ databases">
        <title>Deep metagenomics examines the oral microbiome during advanced dental caries in children, revealing novel taxa and co-occurrences with host molecules.</title>
        <authorList>
            <person name="Baker J.L."/>
            <person name="Morton J.T."/>
            <person name="Dinis M."/>
            <person name="Alvarez R."/>
            <person name="Tran N.C."/>
            <person name="Knight R."/>
            <person name="Edlund A."/>
        </authorList>
    </citation>
    <scope>NUCLEOTIDE SEQUENCE</scope>
    <source>
        <strain evidence="2">JCVI_25_bin.9</strain>
    </source>
</reference>
<gene>
    <name evidence="2" type="ORF">HXN33_07540</name>
</gene>
<accession>A0A930HZW8</accession>
<dbReference type="EMBL" id="JABZSQ010000138">
    <property type="protein sequence ID" value="MBF1415418.1"/>
    <property type="molecule type" value="Genomic_DNA"/>
</dbReference>
<keyword evidence="1" id="KW-0732">Signal</keyword>
<dbReference type="Proteomes" id="UP000757461">
    <property type="component" value="Unassembled WGS sequence"/>
</dbReference>
<comment type="caution">
    <text evidence="2">The sequence shown here is derived from an EMBL/GenBank/DDBJ whole genome shotgun (WGS) entry which is preliminary data.</text>
</comment>
<evidence type="ECO:0000256" key="1">
    <source>
        <dbReference type="SAM" id="SignalP"/>
    </source>
</evidence>